<organism evidence="3 4">
    <name type="scientific">Staphylococcus warneri</name>
    <dbReference type="NCBI Taxonomy" id="1292"/>
    <lineage>
        <taxon>Bacteria</taxon>
        <taxon>Bacillati</taxon>
        <taxon>Bacillota</taxon>
        <taxon>Bacilli</taxon>
        <taxon>Bacillales</taxon>
        <taxon>Staphylococcaceae</taxon>
        <taxon>Staphylococcus</taxon>
    </lineage>
</organism>
<dbReference type="GO" id="GO:0000162">
    <property type="term" value="P:L-tryptophan biosynthetic process"/>
    <property type="evidence" value="ECO:0007669"/>
    <property type="project" value="TreeGrafter"/>
</dbReference>
<dbReference type="EMBL" id="PZEV01000007">
    <property type="protein sequence ID" value="PTI51891.1"/>
    <property type="molecule type" value="Genomic_DNA"/>
</dbReference>
<dbReference type="STRING" id="1194526.A284_09760"/>
<dbReference type="PRINTS" id="PR00096">
    <property type="entry name" value="GATASE"/>
</dbReference>
<dbReference type="InterPro" id="IPR050472">
    <property type="entry name" value="Anth_synth/Amidotransfase"/>
</dbReference>
<dbReference type="GO" id="GO:0004049">
    <property type="term" value="F:anthranilate synthase activity"/>
    <property type="evidence" value="ECO:0007669"/>
    <property type="project" value="TreeGrafter"/>
</dbReference>
<dbReference type="PROSITE" id="PS51273">
    <property type="entry name" value="GATASE_TYPE_1"/>
    <property type="match status" value="1"/>
</dbReference>
<dbReference type="CDD" id="cd01743">
    <property type="entry name" value="GATase1_Anthranilate_Synthase"/>
    <property type="match status" value="1"/>
</dbReference>
<reference evidence="3 4" key="1">
    <citation type="journal article" date="2016" name="Front. Microbiol.">
        <title>Comprehensive Phylogenetic Analysis of Bovine Non-aureus Staphylococci Species Based on Whole-Genome Sequencing.</title>
        <authorList>
            <person name="Naushad S."/>
            <person name="Barkema H.W."/>
            <person name="Luby C."/>
            <person name="Condas L.A."/>
            <person name="Nobrega D.B."/>
            <person name="Carson D.A."/>
            <person name="De Buck J."/>
        </authorList>
    </citation>
    <scope>NUCLEOTIDE SEQUENCE [LARGE SCALE GENOMIC DNA]</scope>
    <source>
        <strain evidence="3 4">SNUC 2993</strain>
    </source>
</reference>
<dbReference type="PRINTS" id="PR00097">
    <property type="entry name" value="ANTSNTHASEII"/>
</dbReference>
<evidence type="ECO:0000259" key="2">
    <source>
        <dbReference type="Pfam" id="PF00117"/>
    </source>
</evidence>
<dbReference type="InterPro" id="IPR006221">
    <property type="entry name" value="TrpG/PapA_dom"/>
</dbReference>
<dbReference type="SUPFAM" id="SSF52317">
    <property type="entry name" value="Class I glutamine amidotransferase-like"/>
    <property type="match status" value="1"/>
</dbReference>
<dbReference type="AlphaFoldDB" id="A0A2T4Q294"/>
<dbReference type="Proteomes" id="UP000240717">
    <property type="component" value="Unassembled WGS sequence"/>
</dbReference>
<dbReference type="FunFam" id="3.40.50.880:FF:000003">
    <property type="entry name" value="Anthranilate synthase component II"/>
    <property type="match status" value="1"/>
</dbReference>
<evidence type="ECO:0000313" key="3">
    <source>
        <dbReference type="EMBL" id="PTI51891.1"/>
    </source>
</evidence>
<dbReference type="RefSeq" id="WP_107532200.1">
    <property type="nucleotide sequence ID" value="NZ_PZEV01000007.1"/>
</dbReference>
<name>A0A2T4Q294_STAWA</name>
<dbReference type="GO" id="GO:0005829">
    <property type="term" value="C:cytosol"/>
    <property type="evidence" value="ECO:0007669"/>
    <property type="project" value="TreeGrafter"/>
</dbReference>
<evidence type="ECO:0000256" key="1">
    <source>
        <dbReference type="ARBA" id="ARBA00022962"/>
    </source>
</evidence>
<proteinExistence type="predicted"/>
<accession>A0A2T4Q294</accession>
<dbReference type="Pfam" id="PF00117">
    <property type="entry name" value="GATase"/>
    <property type="match status" value="1"/>
</dbReference>
<dbReference type="InterPro" id="IPR029062">
    <property type="entry name" value="Class_I_gatase-like"/>
</dbReference>
<dbReference type="NCBIfam" id="TIGR00566">
    <property type="entry name" value="trpG_papA"/>
    <property type="match status" value="1"/>
</dbReference>
<dbReference type="InterPro" id="IPR017926">
    <property type="entry name" value="GATASE"/>
</dbReference>
<dbReference type="PANTHER" id="PTHR43418:SF4">
    <property type="entry name" value="MULTIFUNCTIONAL TRYPTOPHAN BIOSYNTHESIS PROTEIN"/>
    <property type="match status" value="1"/>
</dbReference>
<evidence type="ECO:0000313" key="4">
    <source>
        <dbReference type="Proteomes" id="UP000240717"/>
    </source>
</evidence>
<dbReference type="Gene3D" id="3.40.50.880">
    <property type="match status" value="1"/>
</dbReference>
<dbReference type="PRINTS" id="PR00099">
    <property type="entry name" value="CPSGATASE"/>
</dbReference>
<sequence length="197" mass="22466">MIVVIDNKDSFTYNLINYFKMATQETVNVIDVEDINIEELKELKPKAIVISPGPGRPSDYPILFKVMDDFYQHIPILGVCLGFQMIYQYFGGTIIHRDRPIHGHTTLLRHNGEGVFKGLPDSFSVMLYHSLKADESCVPKELKVTAEGEDDVIMGLQHDKYPIYGLQYHPESILSEQGQNQIQNFIDIVGENSDYQI</sequence>
<gene>
    <name evidence="3" type="ORF">BU085_03360</name>
</gene>
<keyword evidence="1" id="KW-0315">Glutamine amidotransferase</keyword>
<comment type="caution">
    <text evidence="3">The sequence shown here is derived from an EMBL/GenBank/DDBJ whole genome shotgun (WGS) entry which is preliminary data.</text>
</comment>
<dbReference type="PANTHER" id="PTHR43418">
    <property type="entry name" value="MULTIFUNCTIONAL TRYPTOPHAN BIOSYNTHESIS PROTEIN-RELATED"/>
    <property type="match status" value="1"/>
</dbReference>
<protein>
    <submittedName>
        <fullName evidence="3">Aminodeoxychorismate/anthranilate synthase component II</fullName>
    </submittedName>
</protein>
<feature type="domain" description="Glutamine amidotransferase" evidence="2">
    <location>
        <begin position="3"/>
        <end position="186"/>
    </location>
</feature>